<dbReference type="OrthoDB" id="3800738at2759"/>
<evidence type="ECO:0000313" key="1">
    <source>
        <dbReference type="EMBL" id="OCK78709.1"/>
    </source>
</evidence>
<evidence type="ECO:0008006" key="3">
    <source>
        <dbReference type="Google" id="ProtNLM"/>
    </source>
</evidence>
<evidence type="ECO:0000313" key="2">
    <source>
        <dbReference type="Proteomes" id="UP000250266"/>
    </source>
</evidence>
<dbReference type="AlphaFoldDB" id="A0A8E2JE56"/>
<dbReference type="InterPro" id="IPR036047">
    <property type="entry name" value="F-box-like_dom_sf"/>
</dbReference>
<name>A0A8E2JE56_9PEZI</name>
<dbReference type="EMBL" id="KV745044">
    <property type="protein sequence ID" value="OCK78709.1"/>
    <property type="molecule type" value="Genomic_DNA"/>
</dbReference>
<protein>
    <recommendedName>
        <fullName evidence="3">F-box domain-containing protein</fullName>
    </recommendedName>
</protein>
<dbReference type="SUPFAM" id="SSF81383">
    <property type="entry name" value="F-box domain"/>
    <property type="match status" value="1"/>
</dbReference>
<proteinExistence type="predicted"/>
<organism evidence="1 2">
    <name type="scientific">Lepidopterella palustris CBS 459.81</name>
    <dbReference type="NCBI Taxonomy" id="1314670"/>
    <lineage>
        <taxon>Eukaryota</taxon>
        <taxon>Fungi</taxon>
        <taxon>Dikarya</taxon>
        <taxon>Ascomycota</taxon>
        <taxon>Pezizomycotina</taxon>
        <taxon>Dothideomycetes</taxon>
        <taxon>Pleosporomycetidae</taxon>
        <taxon>Mytilinidiales</taxon>
        <taxon>Argynnaceae</taxon>
        <taxon>Lepidopterella</taxon>
    </lineage>
</organism>
<gene>
    <name evidence="1" type="ORF">K432DRAFT_87052</name>
</gene>
<reference evidence="1 2" key="1">
    <citation type="journal article" date="2016" name="Nat. Commun.">
        <title>Ectomycorrhizal ecology is imprinted in the genome of the dominant symbiotic fungus Cenococcum geophilum.</title>
        <authorList>
            <consortium name="DOE Joint Genome Institute"/>
            <person name="Peter M."/>
            <person name="Kohler A."/>
            <person name="Ohm R.A."/>
            <person name="Kuo A."/>
            <person name="Krutzmann J."/>
            <person name="Morin E."/>
            <person name="Arend M."/>
            <person name="Barry K.W."/>
            <person name="Binder M."/>
            <person name="Choi C."/>
            <person name="Clum A."/>
            <person name="Copeland A."/>
            <person name="Grisel N."/>
            <person name="Haridas S."/>
            <person name="Kipfer T."/>
            <person name="LaButti K."/>
            <person name="Lindquist E."/>
            <person name="Lipzen A."/>
            <person name="Maire R."/>
            <person name="Meier B."/>
            <person name="Mihaltcheva S."/>
            <person name="Molinier V."/>
            <person name="Murat C."/>
            <person name="Poggeler S."/>
            <person name="Quandt C.A."/>
            <person name="Sperisen C."/>
            <person name="Tritt A."/>
            <person name="Tisserant E."/>
            <person name="Crous P.W."/>
            <person name="Henrissat B."/>
            <person name="Nehls U."/>
            <person name="Egli S."/>
            <person name="Spatafora J.W."/>
            <person name="Grigoriev I.V."/>
            <person name="Martin F.M."/>
        </authorList>
    </citation>
    <scope>NUCLEOTIDE SEQUENCE [LARGE SCALE GENOMIC DNA]</scope>
    <source>
        <strain evidence="1 2">CBS 459.81</strain>
    </source>
</reference>
<keyword evidence="2" id="KW-1185">Reference proteome</keyword>
<dbReference type="Proteomes" id="UP000250266">
    <property type="component" value="Unassembled WGS sequence"/>
</dbReference>
<sequence length="196" mass="22651">MSASTRVLSTYELLEAILCQLPQIEDLLLAQSVSRVWRSVILRSKLLRRKMWYPESQPSAQPLEQCLPQLSIYSISQRRINPMLNRLGSIQIKENDQWHERPQWCIVNSQSEPIYPSLGPWCGMLATNPACKYMQFEFLGSYVATSLSLPAEVSSWVRSLPFSRRQRFARDMASTQVGPTRYTFIPLIFPMTLHRA</sequence>
<accession>A0A8E2JE56</accession>